<dbReference type="SMART" id="SM01411">
    <property type="entry name" value="Ephrin_rec_like"/>
    <property type="match status" value="1"/>
</dbReference>
<dbReference type="Pfam" id="PF00092">
    <property type="entry name" value="VWA"/>
    <property type="match status" value="1"/>
</dbReference>
<dbReference type="OrthoDB" id="5955439at2759"/>
<dbReference type="PANTHER" id="PTHR24020:SF20">
    <property type="entry name" value="PH DOMAIN-CONTAINING PROTEIN"/>
    <property type="match status" value="1"/>
</dbReference>
<dbReference type="PROSITE" id="PS50923">
    <property type="entry name" value="SUSHI"/>
    <property type="match status" value="1"/>
</dbReference>
<keyword evidence="2" id="KW-0768">Sushi</keyword>
<dbReference type="EMBL" id="CACRXK020006592">
    <property type="protein sequence ID" value="CAB4009851.1"/>
    <property type="molecule type" value="Genomic_DNA"/>
</dbReference>
<dbReference type="PANTHER" id="PTHR24020">
    <property type="entry name" value="COLLAGEN ALPHA"/>
    <property type="match status" value="1"/>
</dbReference>
<dbReference type="InterPro" id="IPR002035">
    <property type="entry name" value="VWF_A"/>
</dbReference>
<organism evidence="3 4">
    <name type="scientific">Paramuricea clavata</name>
    <name type="common">Red gorgonian</name>
    <name type="synonym">Violescent sea-whip</name>
    <dbReference type="NCBI Taxonomy" id="317549"/>
    <lineage>
        <taxon>Eukaryota</taxon>
        <taxon>Metazoa</taxon>
        <taxon>Cnidaria</taxon>
        <taxon>Anthozoa</taxon>
        <taxon>Octocorallia</taxon>
        <taxon>Malacalcyonacea</taxon>
        <taxon>Plexauridae</taxon>
        <taxon>Paramuricea</taxon>
    </lineage>
</organism>
<dbReference type="InterPro" id="IPR011641">
    <property type="entry name" value="Tyr-kin_ephrin_A/B_rcpt-like"/>
</dbReference>
<dbReference type="Proteomes" id="UP001152795">
    <property type="component" value="Unassembled WGS sequence"/>
</dbReference>
<comment type="caution">
    <text evidence="2">Lacks conserved residue(s) required for the propagation of feature annotation.</text>
</comment>
<dbReference type="PROSITE" id="PS50234">
    <property type="entry name" value="VWFA"/>
    <property type="match status" value="1"/>
</dbReference>
<dbReference type="InterPro" id="IPR000742">
    <property type="entry name" value="EGF"/>
</dbReference>
<dbReference type="Gene3D" id="3.40.50.410">
    <property type="entry name" value="von Willebrand factor, type A domain"/>
    <property type="match status" value="1"/>
</dbReference>
<evidence type="ECO:0000313" key="3">
    <source>
        <dbReference type="EMBL" id="CAB4009851.1"/>
    </source>
</evidence>
<keyword evidence="1" id="KW-1015">Disulfide bond</keyword>
<feature type="non-terminal residue" evidence="3">
    <location>
        <position position="1"/>
    </location>
</feature>
<evidence type="ECO:0000256" key="2">
    <source>
        <dbReference type="PROSITE-ProRule" id="PRU00302"/>
    </source>
</evidence>
<evidence type="ECO:0000256" key="1">
    <source>
        <dbReference type="ARBA" id="ARBA00023157"/>
    </source>
</evidence>
<dbReference type="InterPro" id="IPR035976">
    <property type="entry name" value="Sushi/SCR/CCP_sf"/>
</dbReference>
<evidence type="ECO:0000313" key="4">
    <source>
        <dbReference type="Proteomes" id="UP001152795"/>
    </source>
</evidence>
<dbReference type="InterPro" id="IPR036465">
    <property type="entry name" value="vWFA_dom_sf"/>
</dbReference>
<name>A0A6S7IWJ3_PARCT</name>
<comment type="caution">
    <text evidence="3">The sequence shown here is derived from an EMBL/GenBank/DDBJ whole genome shotgun (WGS) entry which is preliminary data.</text>
</comment>
<gene>
    <name evidence="3" type="ORF">PACLA_8A049676</name>
</gene>
<reference evidence="3" key="1">
    <citation type="submission" date="2020-04" db="EMBL/GenBank/DDBJ databases">
        <authorList>
            <person name="Alioto T."/>
            <person name="Alioto T."/>
            <person name="Gomez Garrido J."/>
        </authorList>
    </citation>
    <scope>NUCLEOTIDE SEQUENCE</scope>
    <source>
        <strain evidence="3">A484AB</strain>
    </source>
</reference>
<dbReference type="SUPFAM" id="SSF57535">
    <property type="entry name" value="Complement control module/SCR domain"/>
    <property type="match status" value="1"/>
</dbReference>
<dbReference type="InterPro" id="IPR050525">
    <property type="entry name" value="ECM_Assembly_Org"/>
</dbReference>
<dbReference type="CDD" id="cd00033">
    <property type="entry name" value="CCP"/>
    <property type="match status" value="1"/>
</dbReference>
<proteinExistence type="predicted"/>
<dbReference type="PROSITE" id="PS01186">
    <property type="entry name" value="EGF_2"/>
    <property type="match status" value="1"/>
</dbReference>
<dbReference type="Pfam" id="PF07699">
    <property type="entry name" value="Ephrin_rec_like"/>
    <property type="match status" value="1"/>
</dbReference>
<dbReference type="Gene3D" id="2.10.50.10">
    <property type="entry name" value="Tumor Necrosis Factor Receptor, subunit A, domain 2"/>
    <property type="match status" value="1"/>
</dbReference>
<dbReference type="CDD" id="cd01450">
    <property type="entry name" value="vWFA_subfamily_ECM"/>
    <property type="match status" value="1"/>
</dbReference>
<keyword evidence="4" id="KW-1185">Reference proteome</keyword>
<accession>A0A6S7IWJ3</accession>
<dbReference type="SUPFAM" id="SSF53300">
    <property type="entry name" value="vWA-like"/>
    <property type="match status" value="1"/>
</dbReference>
<sequence length="421" mass="46192">MGTASQTNMYALKFVSFCVVFLYSAPCGQAYTWYTGEQRLTEFQSDYANSKADIFFLMDNSGSLIYNGRTGFRDEKVFITSLLTKIKIAKPATRVSIIRFGTHATIDINYISNLNGLNNKCEFNEAFSRIKYTGVMTNMNAGFQKVEEILFGAQSTNVRPWKVIDPKGVYVNKVVFLLTDGEYNNGGNPMSKINNIKTNNVELFAVGVGGVDQSFMRSAATTAGHYFYYSDFNSFRELATHIRGDPYQPDYDAEHVPKSKCTSTCDDNASCGCGLLSGKYICICHAGFYGTGEKGKCTACTHGTYKKYPGLAEKSCTNCPGNSGHNKLGSKTIQDCKCNKGYEGSPASGKACTIKPCRSLPIPSDGYTNPTSCGSDYRSVCTFNCDYGFELIGPKVRTCTVRDDNKGAAYWSPTDTAPDCK</sequence>
<dbReference type="Gene3D" id="2.10.70.10">
    <property type="entry name" value="Complement Module, domain 1"/>
    <property type="match status" value="1"/>
</dbReference>
<dbReference type="SMART" id="SM00327">
    <property type="entry name" value="VWA"/>
    <property type="match status" value="1"/>
</dbReference>
<dbReference type="AlphaFoldDB" id="A0A6S7IWJ3"/>
<dbReference type="SMART" id="SM00032">
    <property type="entry name" value="CCP"/>
    <property type="match status" value="1"/>
</dbReference>
<dbReference type="InterPro" id="IPR000436">
    <property type="entry name" value="Sushi_SCR_CCP_dom"/>
</dbReference>
<protein>
    <submittedName>
        <fullName evidence="3">Uncharacterized protein</fullName>
    </submittedName>
</protein>